<dbReference type="Proteomes" id="UP000078049">
    <property type="component" value="Chromosome"/>
</dbReference>
<keyword evidence="1" id="KW-0812">Transmembrane</keyword>
<evidence type="ECO:0000256" key="1">
    <source>
        <dbReference type="SAM" id="Phobius"/>
    </source>
</evidence>
<keyword evidence="1" id="KW-1133">Transmembrane helix</keyword>
<reference evidence="2 3" key="1">
    <citation type="submission" date="2014-04" db="EMBL/GenBank/DDBJ databases">
        <title>Detecting global and local adaptation in a worldwide sample of Helicobacter pylori genomes.</title>
        <authorList>
            <person name="Montano V."/>
            <person name="Didelot X."/>
            <person name="Foll M."/>
            <person name="Linz B."/>
            <person name="Reinhardt R."/>
            <person name="Suerbaum S."/>
            <person name="Moodley Y."/>
            <person name="Jensen J.D."/>
        </authorList>
    </citation>
    <scope>NUCLEOTIDE SEQUENCE [LARGE SCALE GENOMIC DNA]</scope>
    <source>
        <strain evidence="3">ausabrJ05</strain>
    </source>
</reference>
<keyword evidence="1" id="KW-0472">Membrane</keyword>
<sequence length="44" mass="5087">MISLFAFHYGVIFENEDKLVLNGVFMGNVRVFLAVFGFLKIRSF</sequence>
<dbReference type="EMBL" id="CP011485">
    <property type="protein sequence ID" value="ANH47189.1"/>
    <property type="molecule type" value="Genomic_DNA"/>
</dbReference>
<evidence type="ECO:0000313" key="3">
    <source>
        <dbReference type="Proteomes" id="UP000078049"/>
    </source>
</evidence>
<dbReference type="PATRIC" id="fig|210.2440.peg.1046"/>
<feature type="transmembrane region" description="Helical" evidence="1">
    <location>
        <begin position="20"/>
        <end position="39"/>
    </location>
</feature>
<evidence type="ECO:0000313" key="2">
    <source>
        <dbReference type="EMBL" id="ANH47189.1"/>
    </source>
</evidence>
<dbReference type="AlphaFoldDB" id="A0A1A9H954"/>
<dbReference type="RefSeq" id="WP_268864572.1">
    <property type="nucleotide sequence ID" value="NZ_CP011485.1"/>
</dbReference>
<organism evidence="2 3">
    <name type="scientific">Helicobacter pylori</name>
    <name type="common">Campylobacter pylori</name>
    <dbReference type="NCBI Taxonomy" id="210"/>
    <lineage>
        <taxon>Bacteria</taxon>
        <taxon>Pseudomonadati</taxon>
        <taxon>Campylobacterota</taxon>
        <taxon>Epsilonproteobacteria</taxon>
        <taxon>Campylobacterales</taxon>
        <taxon>Helicobacteraceae</taxon>
        <taxon>Helicobacter</taxon>
    </lineage>
</organism>
<name>A0A1A9H954_HELPX</name>
<proteinExistence type="predicted"/>
<gene>
    <name evidence="2" type="ORF">AA973_05115</name>
</gene>
<protein>
    <submittedName>
        <fullName evidence="2">Membrane protein</fullName>
    </submittedName>
</protein>
<accession>A0A1A9H954</accession>